<evidence type="ECO:0000256" key="1">
    <source>
        <dbReference type="SAM" id="Phobius"/>
    </source>
</evidence>
<name>X0V1K4_9ZZZZ</name>
<dbReference type="EMBL" id="BARS01023479">
    <property type="protein sequence ID" value="GAG11954.1"/>
    <property type="molecule type" value="Genomic_DNA"/>
</dbReference>
<dbReference type="Gene3D" id="1.20.1250.20">
    <property type="entry name" value="MFS general substrate transporter like domains"/>
    <property type="match status" value="1"/>
</dbReference>
<protein>
    <recommendedName>
        <fullName evidence="3">Major facilitator superfamily (MFS) profile domain-containing protein</fullName>
    </recommendedName>
</protein>
<keyword evidence="1" id="KW-1133">Transmembrane helix</keyword>
<dbReference type="SUPFAM" id="SSF103473">
    <property type="entry name" value="MFS general substrate transporter"/>
    <property type="match status" value="1"/>
</dbReference>
<organism evidence="2">
    <name type="scientific">marine sediment metagenome</name>
    <dbReference type="NCBI Taxonomy" id="412755"/>
    <lineage>
        <taxon>unclassified sequences</taxon>
        <taxon>metagenomes</taxon>
        <taxon>ecological metagenomes</taxon>
    </lineage>
</organism>
<comment type="caution">
    <text evidence="2">The sequence shown here is derived from an EMBL/GenBank/DDBJ whole genome shotgun (WGS) entry which is preliminary data.</text>
</comment>
<feature type="transmembrane region" description="Helical" evidence="1">
    <location>
        <begin position="143"/>
        <end position="161"/>
    </location>
</feature>
<evidence type="ECO:0008006" key="3">
    <source>
        <dbReference type="Google" id="ProtNLM"/>
    </source>
</evidence>
<sequence length="200" mass="22054">ASMHLTGEQKSVFLIGPVFFVLFLLSAVASRNAYRLVSSPGQEDKTARLLWGLSVVLFLALLPAMYYGIYWLMIAGFIVLYIMQNLWRPVLISRFDAHCDEAKGATVLSIESQAKSVSTMIIAPVLGLAVDLARDRGIGASEFWPLAALGAVIAIAFFLTARNIQYDGQKPILQDTTSRASAIQQESKDLSYLIQEDDDY</sequence>
<dbReference type="InterPro" id="IPR036259">
    <property type="entry name" value="MFS_trans_sf"/>
</dbReference>
<dbReference type="AlphaFoldDB" id="X0V1K4"/>
<feature type="non-terminal residue" evidence="2">
    <location>
        <position position="1"/>
    </location>
</feature>
<gene>
    <name evidence="2" type="ORF">S01H1_37381</name>
</gene>
<accession>X0V1K4</accession>
<keyword evidence="1" id="KW-0472">Membrane</keyword>
<reference evidence="2" key="1">
    <citation type="journal article" date="2014" name="Front. Microbiol.">
        <title>High frequency of phylogenetically diverse reductive dehalogenase-homologous genes in deep subseafloor sedimentary metagenomes.</title>
        <authorList>
            <person name="Kawai M."/>
            <person name="Futagami T."/>
            <person name="Toyoda A."/>
            <person name="Takaki Y."/>
            <person name="Nishi S."/>
            <person name="Hori S."/>
            <person name="Arai W."/>
            <person name="Tsubouchi T."/>
            <person name="Morono Y."/>
            <person name="Uchiyama I."/>
            <person name="Ito T."/>
            <person name="Fujiyama A."/>
            <person name="Inagaki F."/>
            <person name="Takami H."/>
        </authorList>
    </citation>
    <scope>NUCLEOTIDE SEQUENCE</scope>
    <source>
        <strain evidence="2">Expedition CK06-06</strain>
    </source>
</reference>
<keyword evidence="1" id="KW-0812">Transmembrane</keyword>
<proteinExistence type="predicted"/>
<feature type="transmembrane region" description="Helical" evidence="1">
    <location>
        <begin position="50"/>
        <end position="83"/>
    </location>
</feature>
<evidence type="ECO:0000313" key="2">
    <source>
        <dbReference type="EMBL" id="GAG11954.1"/>
    </source>
</evidence>
<feature type="transmembrane region" description="Helical" evidence="1">
    <location>
        <begin position="12"/>
        <end position="29"/>
    </location>
</feature>